<feature type="repeat" description="ANK" evidence="3">
    <location>
        <begin position="838"/>
        <end position="884"/>
    </location>
</feature>
<dbReference type="Gene3D" id="1.25.40.10">
    <property type="entry name" value="Tetratricopeptide repeat domain"/>
    <property type="match status" value="1"/>
</dbReference>
<feature type="repeat" description="ANK" evidence="3">
    <location>
        <begin position="692"/>
        <end position="726"/>
    </location>
</feature>
<dbReference type="SUPFAM" id="SSF48403">
    <property type="entry name" value="Ankyrin repeat"/>
    <property type="match status" value="1"/>
</dbReference>
<evidence type="ECO:0000313" key="5">
    <source>
        <dbReference type="EMBL" id="KIW57666.1"/>
    </source>
</evidence>
<dbReference type="Pfam" id="PF00023">
    <property type="entry name" value="Ank"/>
    <property type="match status" value="3"/>
</dbReference>
<feature type="region of interest" description="Disordered" evidence="4">
    <location>
        <begin position="548"/>
        <end position="628"/>
    </location>
</feature>
<keyword evidence="2 3" id="KW-0040">ANK repeat</keyword>
<dbReference type="SUPFAM" id="SSF48452">
    <property type="entry name" value="TPR-like"/>
    <property type="match status" value="1"/>
</dbReference>
<dbReference type="InterPro" id="IPR002110">
    <property type="entry name" value="Ankyrin_rpt"/>
</dbReference>
<dbReference type="InterPro" id="IPR011990">
    <property type="entry name" value="TPR-like_helical_dom_sf"/>
</dbReference>
<dbReference type="OrthoDB" id="20872at2759"/>
<dbReference type="EMBL" id="KN847318">
    <property type="protein sequence ID" value="KIW57666.1"/>
    <property type="molecule type" value="Genomic_DNA"/>
</dbReference>
<reference evidence="5 6" key="1">
    <citation type="submission" date="2015-01" db="EMBL/GenBank/DDBJ databases">
        <title>The Genome Sequence of Exophiala xenobiotica CBS118157.</title>
        <authorList>
            <consortium name="The Broad Institute Genomics Platform"/>
            <person name="Cuomo C."/>
            <person name="de Hoog S."/>
            <person name="Gorbushina A."/>
            <person name="Stielow B."/>
            <person name="Teixiera M."/>
            <person name="Abouelleil A."/>
            <person name="Chapman S.B."/>
            <person name="Priest M."/>
            <person name="Young S.K."/>
            <person name="Wortman J."/>
            <person name="Nusbaum C."/>
            <person name="Birren B."/>
        </authorList>
    </citation>
    <scope>NUCLEOTIDE SEQUENCE [LARGE SCALE GENOMIC DNA]</scope>
    <source>
        <strain evidence="5 6">CBS 118157</strain>
    </source>
</reference>
<evidence type="ECO:0000256" key="2">
    <source>
        <dbReference type="ARBA" id="ARBA00023043"/>
    </source>
</evidence>
<feature type="region of interest" description="Disordered" evidence="4">
    <location>
        <begin position="272"/>
        <end position="312"/>
    </location>
</feature>
<dbReference type="InterPro" id="IPR036770">
    <property type="entry name" value="Ankyrin_rpt-contain_sf"/>
</dbReference>
<dbReference type="RefSeq" id="XP_013318250.1">
    <property type="nucleotide sequence ID" value="XM_013462796.1"/>
</dbReference>
<dbReference type="GeneID" id="25324140"/>
<feature type="compositionally biased region" description="Basic and acidic residues" evidence="4">
    <location>
        <begin position="303"/>
        <end position="312"/>
    </location>
</feature>
<proteinExistence type="predicted"/>
<evidence type="ECO:0000313" key="6">
    <source>
        <dbReference type="Proteomes" id="UP000054342"/>
    </source>
</evidence>
<feature type="compositionally biased region" description="Basic and acidic residues" evidence="4">
    <location>
        <begin position="602"/>
        <end position="614"/>
    </location>
</feature>
<dbReference type="PROSITE" id="PS50088">
    <property type="entry name" value="ANK_REPEAT"/>
    <property type="match status" value="4"/>
</dbReference>
<evidence type="ECO:0000256" key="1">
    <source>
        <dbReference type="ARBA" id="ARBA00022737"/>
    </source>
</evidence>
<accession>A0A0D2BYZ6</accession>
<evidence type="ECO:0000256" key="4">
    <source>
        <dbReference type="SAM" id="MobiDB-lite"/>
    </source>
</evidence>
<dbReference type="HOGENOM" id="CLU_319335_0_0_1"/>
<keyword evidence="1" id="KW-0677">Repeat</keyword>
<dbReference type="Proteomes" id="UP000054342">
    <property type="component" value="Unassembled WGS sequence"/>
</dbReference>
<protein>
    <submittedName>
        <fullName evidence="5">Uncharacterized protein</fullName>
    </submittedName>
</protein>
<organism evidence="5 6">
    <name type="scientific">Exophiala xenobiotica</name>
    <dbReference type="NCBI Taxonomy" id="348802"/>
    <lineage>
        <taxon>Eukaryota</taxon>
        <taxon>Fungi</taxon>
        <taxon>Dikarya</taxon>
        <taxon>Ascomycota</taxon>
        <taxon>Pezizomycotina</taxon>
        <taxon>Eurotiomycetes</taxon>
        <taxon>Chaetothyriomycetidae</taxon>
        <taxon>Chaetothyriales</taxon>
        <taxon>Herpotrichiellaceae</taxon>
        <taxon>Exophiala</taxon>
    </lineage>
</organism>
<feature type="compositionally biased region" description="Polar residues" evidence="4">
    <location>
        <begin position="279"/>
        <end position="302"/>
    </location>
</feature>
<keyword evidence="6" id="KW-1185">Reference proteome</keyword>
<dbReference type="PROSITE" id="PS50297">
    <property type="entry name" value="ANK_REP_REGION"/>
    <property type="match status" value="1"/>
</dbReference>
<dbReference type="AlphaFoldDB" id="A0A0D2BYZ6"/>
<dbReference type="Gene3D" id="1.25.40.20">
    <property type="entry name" value="Ankyrin repeat-containing domain"/>
    <property type="match status" value="2"/>
</dbReference>
<feature type="region of interest" description="Disordered" evidence="4">
    <location>
        <begin position="491"/>
        <end position="522"/>
    </location>
</feature>
<sequence>MDPFSITSGALQIAGACAQVTITIIKWVGDVRTVDARISSFCDEVAALRTTYEGLERSLSSPLMAEAARVASQTSDGFHLWKQIQETLDDSKRTVKRVNEVLNHIGQTSGFGRKIRAQLQESLSSGELSRLRQRIQFFNSALALPIQMVCVMLQLEQRGTTSDHQVSLDAKLMALERSMRELVERLGQPSRSQTLGGATIVAAEPEVLKPDDGMDTYIAFAKKFLTTASAAASTRSSLSTVSPAIEPELILDRRKPSVPELPMPISERERLVGWIPEPSDTTDPSRTSRLGQQRSRSNGHNTRSPEDDSEIHFMRTKRHLKLGQERVEQENHAGAEIHFRKALTLMHSNNFDGRISFQPAEVVLMLSETCVKQEKLDEAVALLEPVAGMGPDIFPSVAGNADPMTKRSSSSYQRADKLQALAASHMLGLVFMMKADFDSAEEHGLKAFTERRKELGPQDEKTLESVQLIIDIYRAQGDEEEAEGYEVFLLPPEKSSQSIPREPSPLTVEESPSAGRVVSPEPGFVTAQPQAISRNSRSSFAQRIRHFGRSSQSTLAQSPPIADLHRVSISRSTTLNDTFEDMDTGQTRNDLLRGLHSPSDSSTHERSISVHDDDSITTPSTGVLERSSSSRTVEPTFLAISQLCAERKFDRAVKVALQFLDTYHSTVMIIRKMELEKNVRRGVGQGLASTGRGYAPLHFFCELKEEHAEEVNLLIKHGVDVNAVAYQAGYTESNPRNPFTALQAAVDRGYSTITALLLACAGIRTDIRDAEGLTPLMVACRKGYYAIVKQLLNFPLPTEFPLIWHGNTLLHDASRRCDPVLVEMLLDRYPEIDARDKFGKTPLMHAVIKGDVTDVAEKKRRARGRYRTVQMLLEAGADPTLKDNRTSLSIRDYAAQETDDGLLALLDEVPRTGVSELVA</sequence>
<feature type="repeat" description="ANK" evidence="3">
    <location>
        <begin position="805"/>
        <end position="837"/>
    </location>
</feature>
<evidence type="ECO:0000256" key="3">
    <source>
        <dbReference type="PROSITE-ProRule" id="PRU00023"/>
    </source>
</evidence>
<dbReference type="Pfam" id="PF12796">
    <property type="entry name" value="Ank_2"/>
    <property type="match status" value="1"/>
</dbReference>
<feature type="repeat" description="ANK" evidence="3">
    <location>
        <begin position="771"/>
        <end position="793"/>
    </location>
</feature>
<dbReference type="PANTHER" id="PTHR24198:SF165">
    <property type="entry name" value="ANKYRIN REPEAT-CONTAINING PROTEIN-RELATED"/>
    <property type="match status" value="1"/>
</dbReference>
<name>A0A0D2BYZ6_9EURO</name>
<gene>
    <name evidence="5" type="ORF">PV05_02232</name>
</gene>
<dbReference type="SMART" id="SM00248">
    <property type="entry name" value="ANK"/>
    <property type="match status" value="4"/>
</dbReference>
<dbReference type="STRING" id="348802.A0A0D2BYZ6"/>
<dbReference type="PANTHER" id="PTHR24198">
    <property type="entry name" value="ANKYRIN REPEAT AND PROTEIN KINASE DOMAIN-CONTAINING PROTEIN"/>
    <property type="match status" value="1"/>
</dbReference>
<feature type="compositionally biased region" description="Polar residues" evidence="4">
    <location>
        <begin position="616"/>
        <end position="628"/>
    </location>
</feature>